<feature type="transmembrane region" description="Helical" evidence="2">
    <location>
        <begin position="137"/>
        <end position="154"/>
    </location>
</feature>
<dbReference type="InterPro" id="IPR002931">
    <property type="entry name" value="Transglutaminase-like"/>
</dbReference>
<dbReference type="OrthoDB" id="9804872at2"/>
<evidence type="ECO:0000313" key="4">
    <source>
        <dbReference type="EMBL" id="RZM77405.1"/>
    </source>
</evidence>
<name>A0A4Q7E688_9CYAN</name>
<dbReference type="SUPFAM" id="SSF54001">
    <property type="entry name" value="Cysteine proteinases"/>
    <property type="match status" value="1"/>
</dbReference>
<evidence type="ECO:0000256" key="1">
    <source>
        <dbReference type="SAM" id="MobiDB-lite"/>
    </source>
</evidence>
<dbReference type="RefSeq" id="WP_044151175.1">
    <property type="nucleotide sequence ID" value="NZ_QVFV01000004.1"/>
</dbReference>
<protein>
    <submittedName>
        <fullName evidence="4">DUF3488 domain-containing protein</fullName>
    </submittedName>
</protein>
<reference evidence="4 5" key="1">
    <citation type="submission" date="2018-11" db="EMBL/GenBank/DDBJ databases">
        <title>Whole genome sequencing of an environmental sample.</title>
        <authorList>
            <person name="Sarangi A.N."/>
            <person name="Singh D."/>
            <person name="Tripathy S."/>
        </authorList>
    </citation>
    <scope>NUCLEOTIDE SEQUENCE [LARGE SCALE GENOMIC DNA]</scope>
    <source>
        <strain evidence="4 5">Lakshadweep</strain>
    </source>
</reference>
<feature type="transmembrane region" description="Helical" evidence="2">
    <location>
        <begin position="88"/>
        <end position="106"/>
    </location>
</feature>
<dbReference type="Proteomes" id="UP000292459">
    <property type="component" value="Unassembled WGS sequence"/>
</dbReference>
<keyword evidence="2" id="KW-0472">Membrane</keyword>
<dbReference type="SMART" id="SM00460">
    <property type="entry name" value="TGc"/>
    <property type="match status" value="1"/>
</dbReference>
<keyword evidence="2" id="KW-0812">Transmembrane</keyword>
<feature type="transmembrane region" description="Helical" evidence="2">
    <location>
        <begin position="160"/>
        <end position="179"/>
    </location>
</feature>
<feature type="transmembrane region" description="Helical" evidence="2">
    <location>
        <begin position="649"/>
        <end position="670"/>
    </location>
</feature>
<evidence type="ECO:0000259" key="3">
    <source>
        <dbReference type="SMART" id="SM00460"/>
    </source>
</evidence>
<organism evidence="4 5">
    <name type="scientific">Leptolyngbya iicbica LK</name>
    <dbReference type="NCBI Taxonomy" id="2294035"/>
    <lineage>
        <taxon>Bacteria</taxon>
        <taxon>Bacillati</taxon>
        <taxon>Cyanobacteriota</taxon>
        <taxon>Cyanophyceae</taxon>
        <taxon>Leptolyngbyales</taxon>
        <taxon>Leptolyngbyaceae</taxon>
        <taxon>Leptolyngbya group</taxon>
        <taxon>Leptolyngbya</taxon>
        <taxon>Leptolyngbya iicbica</taxon>
    </lineage>
</organism>
<sequence length="763" mass="86196">MTPTPTSLRQTWQQRWRDRTTASETVEDSILLRTLVQILVSVGIASVSVAAAGVTQASYFNLVAIPLGALGGYWSWKARYRSNVTVKFLIAFGMLMALGIFLAGLVGRESDTRIQLAELLIHLQVLHSFDMPRRKDLGYSIVIGLILLGVAATVSQSFTFAPLLILFLALILPVLILDYQSRLHLLALPTGTNLRATLKPKRLIWLTLLTLGLGLTIFAALPRLPGYQIRNFPLSGTIDFQGEFSGDEIFNPGYSSGSQMASELDGTNGDSSQIQGNSPTDGPGELDDTSYYGFSDRMNQNLRGTMTPQVVMRVRSQSPGFWRVLSFDYYTGQGWELSRPDEIELFQRSSVSFRTRLPAAANQVVRYNTEGREREVVQSYTVVNNLPNLIPALYQAEDLYFPTREVAIDAEGALRSPIPLSPGITYTVVSDVPYRDRTQLRAASRNYEDEIRQIYLQVPPEIRDRVRQHTEALLAQSPNPLTDPYEQALYLAQTLKQNYTIQTELPFFAEDEDLVETFLFTYEGGYPDHFSTVLTVMLRSIGIPARLVTGFGTGNFNPFTGYYVVSNTDAYAMTEVFFPGYGWFGFDPIPGHELIPPSIKDSQTFSVLRQFWNWVAGWLPSPVTGWLTGVVTWLFTLFSRLVRFFSEGLVGFLAALLALTGLFFLSWLLWKGWQSWRQHHRLRQLSPMERLYQQMLTWLATQGHPKRPSQTPLEYAQALAQTPQFTQGEQVMTIVQAYLRWRYGHLPVDTQTLQQQLRTLKKS</sequence>
<feature type="transmembrane region" description="Helical" evidence="2">
    <location>
        <begin position="611"/>
        <end position="637"/>
    </location>
</feature>
<feature type="domain" description="Transglutaminase-like" evidence="3">
    <location>
        <begin position="519"/>
        <end position="590"/>
    </location>
</feature>
<dbReference type="Pfam" id="PF11992">
    <property type="entry name" value="TgpA_N"/>
    <property type="match status" value="2"/>
</dbReference>
<dbReference type="InterPro" id="IPR025403">
    <property type="entry name" value="TgpA-like_C"/>
</dbReference>
<evidence type="ECO:0000313" key="5">
    <source>
        <dbReference type="Proteomes" id="UP000292459"/>
    </source>
</evidence>
<keyword evidence="5" id="KW-1185">Reference proteome</keyword>
<dbReference type="InterPro" id="IPR052901">
    <property type="entry name" value="Bact_TGase-like"/>
</dbReference>
<comment type="caution">
    <text evidence="4">The sequence shown here is derived from an EMBL/GenBank/DDBJ whole genome shotgun (WGS) entry which is preliminary data.</text>
</comment>
<dbReference type="PANTHER" id="PTHR42736">
    <property type="entry name" value="PROTEIN-GLUTAMINE GAMMA-GLUTAMYLTRANSFERASE"/>
    <property type="match status" value="1"/>
</dbReference>
<feature type="transmembrane region" description="Helical" evidence="2">
    <location>
        <begin position="203"/>
        <end position="221"/>
    </location>
</feature>
<feature type="region of interest" description="Disordered" evidence="1">
    <location>
        <begin position="259"/>
        <end position="290"/>
    </location>
</feature>
<dbReference type="InterPro" id="IPR021878">
    <property type="entry name" value="TgpA_N"/>
</dbReference>
<feature type="transmembrane region" description="Helical" evidence="2">
    <location>
        <begin position="59"/>
        <end position="76"/>
    </location>
</feature>
<proteinExistence type="predicted"/>
<keyword evidence="2" id="KW-1133">Transmembrane helix</keyword>
<dbReference type="Pfam" id="PF01841">
    <property type="entry name" value="Transglut_core"/>
    <property type="match status" value="1"/>
</dbReference>
<dbReference type="PANTHER" id="PTHR42736:SF1">
    <property type="entry name" value="PROTEIN-GLUTAMINE GAMMA-GLUTAMYLTRANSFERASE"/>
    <property type="match status" value="1"/>
</dbReference>
<dbReference type="AlphaFoldDB" id="A0A4Q7E688"/>
<gene>
    <name evidence="4" type="ORF">DYY88_17385</name>
</gene>
<feature type="transmembrane region" description="Helical" evidence="2">
    <location>
        <begin position="30"/>
        <end position="52"/>
    </location>
</feature>
<dbReference type="EMBL" id="QVFV01000004">
    <property type="protein sequence ID" value="RZM77405.1"/>
    <property type="molecule type" value="Genomic_DNA"/>
</dbReference>
<accession>A0A4Q7E688</accession>
<dbReference type="InterPro" id="IPR038765">
    <property type="entry name" value="Papain-like_cys_pep_sf"/>
</dbReference>
<feature type="compositionally biased region" description="Polar residues" evidence="1">
    <location>
        <begin position="268"/>
        <end position="280"/>
    </location>
</feature>
<dbReference type="Gene3D" id="3.10.620.30">
    <property type="match status" value="1"/>
</dbReference>
<dbReference type="Pfam" id="PF13559">
    <property type="entry name" value="DUF4129"/>
    <property type="match status" value="1"/>
</dbReference>
<evidence type="ECO:0000256" key="2">
    <source>
        <dbReference type="SAM" id="Phobius"/>
    </source>
</evidence>